<name>A0A2G9RB52_AQUCT</name>
<feature type="region of interest" description="Disordered" evidence="1">
    <location>
        <begin position="113"/>
        <end position="134"/>
    </location>
</feature>
<dbReference type="AlphaFoldDB" id="A0A2G9RB52"/>
<proteinExistence type="predicted"/>
<feature type="compositionally biased region" description="Acidic residues" evidence="1">
    <location>
        <begin position="113"/>
        <end position="122"/>
    </location>
</feature>
<reference evidence="3" key="1">
    <citation type="journal article" date="2017" name="Nat. Commun.">
        <title>The North American bullfrog draft genome provides insight into hormonal regulation of long noncoding RNA.</title>
        <authorList>
            <person name="Hammond S.A."/>
            <person name="Warren R.L."/>
            <person name="Vandervalk B.P."/>
            <person name="Kucuk E."/>
            <person name="Khan H."/>
            <person name="Gibb E.A."/>
            <person name="Pandoh P."/>
            <person name="Kirk H."/>
            <person name="Zhao Y."/>
            <person name="Jones M."/>
            <person name="Mungall A.J."/>
            <person name="Coope R."/>
            <person name="Pleasance S."/>
            <person name="Moore R.A."/>
            <person name="Holt R.A."/>
            <person name="Round J.M."/>
            <person name="Ohora S."/>
            <person name="Walle B.V."/>
            <person name="Veldhoen N."/>
            <person name="Helbing C.C."/>
            <person name="Birol I."/>
        </authorList>
    </citation>
    <scope>NUCLEOTIDE SEQUENCE [LARGE SCALE GENOMIC DNA]</scope>
</reference>
<organism evidence="2 3">
    <name type="scientific">Aquarana catesbeiana</name>
    <name type="common">American bullfrog</name>
    <name type="synonym">Rana catesbeiana</name>
    <dbReference type="NCBI Taxonomy" id="8400"/>
    <lineage>
        <taxon>Eukaryota</taxon>
        <taxon>Metazoa</taxon>
        <taxon>Chordata</taxon>
        <taxon>Craniata</taxon>
        <taxon>Vertebrata</taxon>
        <taxon>Euteleostomi</taxon>
        <taxon>Amphibia</taxon>
        <taxon>Batrachia</taxon>
        <taxon>Anura</taxon>
        <taxon>Neobatrachia</taxon>
        <taxon>Ranoidea</taxon>
        <taxon>Ranidae</taxon>
        <taxon>Aquarana</taxon>
    </lineage>
</organism>
<accession>A0A2G9RB52</accession>
<feature type="non-terminal residue" evidence="2">
    <location>
        <position position="162"/>
    </location>
</feature>
<sequence length="162" mass="18596">MKLAENKLQEGAQLLQCSTAGVIHEKFLQKYINEDHWASLHSVMNNDDFYTPGKGKISIIVEWLGLGSSYFIQRVDPAGAANQLELEEVDVEEPEEEKLVDIQEEADIIQDERMLDDEDEEEAARHRKRKAKMEEHNEIADLLLAMSLKNDSQEPQETEGNW</sequence>
<dbReference type="EMBL" id="KV947194">
    <property type="protein sequence ID" value="PIO25005.1"/>
    <property type="molecule type" value="Genomic_DNA"/>
</dbReference>
<evidence type="ECO:0000256" key="1">
    <source>
        <dbReference type="SAM" id="MobiDB-lite"/>
    </source>
</evidence>
<keyword evidence="3" id="KW-1185">Reference proteome</keyword>
<evidence type="ECO:0000313" key="2">
    <source>
        <dbReference type="EMBL" id="PIO25005.1"/>
    </source>
</evidence>
<evidence type="ECO:0000313" key="3">
    <source>
        <dbReference type="Proteomes" id="UP000228934"/>
    </source>
</evidence>
<protein>
    <submittedName>
        <fullName evidence="2">Uncharacterized protein</fullName>
    </submittedName>
</protein>
<dbReference type="Proteomes" id="UP000228934">
    <property type="component" value="Unassembled WGS sequence"/>
</dbReference>
<gene>
    <name evidence="2" type="ORF">AB205_0162460</name>
</gene>